<dbReference type="PROSITE" id="PS00122">
    <property type="entry name" value="CARBOXYLESTERASE_B_1"/>
    <property type="match status" value="1"/>
</dbReference>
<dbReference type="Gene3D" id="3.40.50.1820">
    <property type="entry name" value="alpha/beta hydrolase"/>
    <property type="match status" value="1"/>
</dbReference>
<dbReference type="PROSITE" id="PS00941">
    <property type="entry name" value="CARBOXYLESTERASE_B_2"/>
    <property type="match status" value="1"/>
</dbReference>
<evidence type="ECO:0000313" key="6">
    <source>
        <dbReference type="Proteomes" id="UP001246244"/>
    </source>
</evidence>
<feature type="transmembrane region" description="Helical" evidence="3">
    <location>
        <begin position="66"/>
        <end position="86"/>
    </location>
</feature>
<dbReference type="EMBL" id="JAVKPK010000006">
    <property type="protein sequence ID" value="MDR7664669.1"/>
    <property type="molecule type" value="Genomic_DNA"/>
</dbReference>
<dbReference type="InterPro" id="IPR019819">
    <property type="entry name" value="Carboxylesterase_B_CS"/>
</dbReference>
<dbReference type="InterPro" id="IPR002018">
    <property type="entry name" value="CarbesteraseB"/>
</dbReference>
<dbReference type="RefSeq" id="WP_310574697.1">
    <property type="nucleotide sequence ID" value="NZ_JAVKPK010000006.1"/>
</dbReference>
<dbReference type="PANTHER" id="PTHR11559">
    <property type="entry name" value="CARBOXYLESTERASE"/>
    <property type="match status" value="1"/>
</dbReference>
<sequence length="576" mass="63847">MTEKNPNTGERELVITRIFDNSRKLIFKACPDPECVKRRWGTKDFTSSVSKKIIAKEMKKCRLLKCRLLVCVIFVGLYLMTGGGMAEDTQSESDAGIVKTENGYISGINESGLRIYLGIPYAAPPTGDLRWRPPEAVKPWEGIRKADKFGPTCPQVVAPAFGSEWSPGKMSEDCLYLNVWTPAVDSKEKLPVMVFIYGGAYVRGSSSLPLYNGSALAKKGVVVVTLNYRVGVLGFMAHPQLSKESPHNTSGNYALLDQEAALRWTQNNIEAFGGDPTRVTIFGESAGGASILAQLATQQSRGLYSQAIVESGPIWKRGPILPAYNTKAEAEEYGLKFAESLGYSGQDAIQQMRNRSAFDLVNETPYILNSTFWGFHNVGFKPTIDGWLITEAPEEIFRQGRENPVPLIIGINADEGTLLAANTNMTVSQYEQFIRDSFGENASQILAKYPASTKEEVQHQMERITTDIDFASAAKFVAGSMADLNQSTYLYKFTYVLPGQPNGAYHTSELYFVFRPSYWNPDPTSSKVSDYMMDLWIRFAKTGNPNGGINVTWPEYNTEKDQYLDIGVTPVVKTGY</sequence>
<gene>
    <name evidence="5" type="ORF">RG963_02475</name>
</gene>
<dbReference type="InterPro" id="IPR029058">
    <property type="entry name" value="AB_hydrolase_fold"/>
</dbReference>
<evidence type="ECO:0000256" key="3">
    <source>
        <dbReference type="SAM" id="Phobius"/>
    </source>
</evidence>
<keyword evidence="6" id="KW-1185">Reference proteome</keyword>
<feature type="domain" description="Carboxylesterase type B" evidence="4">
    <location>
        <begin position="96"/>
        <end position="573"/>
    </location>
</feature>
<protein>
    <submittedName>
        <fullName evidence="5">Carboxylesterase family protein</fullName>
    </submittedName>
</protein>
<keyword evidence="3" id="KW-0812">Transmembrane</keyword>
<organism evidence="5 6">
    <name type="scientific">Methanosarcina baikalica</name>
    <dbReference type="NCBI Taxonomy" id="3073890"/>
    <lineage>
        <taxon>Archaea</taxon>
        <taxon>Methanobacteriati</taxon>
        <taxon>Methanobacteriota</taxon>
        <taxon>Stenosarchaea group</taxon>
        <taxon>Methanomicrobia</taxon>
        <taxon>Methanosarcinales</taxon>
        <taxon>Methanosarcinaceae</taxon>
        <taxon>Methanosarcina</taxon>
    </lineage>
</organism>
<name>A0ABU2CY51_9EURY</name>
<accession>A0ABU2CY51</accession>
<keyword evidence="2" id="KW-0378">Hydrolase</keyword>
<evidence type="ECO:0000256" key="2">
    <source>
        <dbReference type="ARBA" id="ARBA00022801"/>
    </source>
</evidence>
<proteinExistence type="inferred from homology"/>
<dbReference type="SUPFAM" id="SSF53474">
    <property type="entry name" value="alpha/beta-Hydrolases"/>
    <property type="match status" value="1"/>
</dbReference>
<comment type="caution">
    <text evidence="5">The sequence shown here is derived from an EMBL/GenBank/DDBJ whole genome shotgun (WGS) entry which is preliminary data.</text>
</comment>
<evidence type="ECO:0000259" key="4">
    <source>
        <dbReference type="Pfam" id="PF00135"/>
    </source>
</evidence>
<dbReference type="InterPro" id="IPR050309">
    <property type="entry name" value="Type-B_Carboxylest/Lipase"/>
</dbReference>
<keyword evidence="3" id="KW-0472">Membrane</keyword>
<dbReference type="Proteomes" id="UP001246244">
    <property type="component" value="Unassembled WGS sequence"/>
</dbReference>
<keyword evidence="3" id="KW-1133">Transmembrane helix</keyword>
<dbReference type="Pfam" id="PF00135">
    <property type="entry name" value="COesterase"/>
    <property type="match status" value="1"/>
</dbReference>
<evidence type="ECO:0000313" key="5">
    <source>
        <dbReference type="EMBL" id="MDR7664669.1"/>
    </source>
</evidence>
<comment type="similarity">
    <text evidence="1">Belongs to the type-B carboxylesterase/lipase family.</text>
</comment>
<evidence type="ECO:0000256" key="1">
    <source>
        <dbReference type="ARBA" id="ARBA00005964"/>
    </source>
</evidence>
<dbReference type="InterPro" id="IPR019826">
    <property type="entry name" value="Carboxylesterase_B_AS"/>
</dbReference>
<reference evidence="6" key="1">
    <citation type="submission" date="2023-07" db="EMBL/GenBank/DDBJ databases">
        <title>Whole-genome sequencing of a new Methanosarcina sp. Z-7115.</title>
        <authorList>
            <person name="Zhilina T.N."/>
            <person name="Merkel A.Y."/>
        </authorList>
    </citation>
    <scope>NUCLEOTIDE SEQUENCE [LARGE SCALE GENOMIC DNA]</scope>
    <source>
        <strain evidence="6">Z-7115</strain>
    </source>
</reference>